<name>A0A9Q9BEP5_TREDN</name>
<dbReference type="RefSeq" id="WP_253716105.1">
    <property type="nucleotide sequence ID" value="NZ_CP051522.1"/>
</dbReference>
<evidence type="ECO:0008006" key="3">
    <source>
        <dbReference type="Google" id="ProtNLM"/>
    </source>
</evidence>
<gene>
    <name evidence="1" type="ORF">E4N86_05930</name>
</gene>
<sequence length="328" mass="37605">MFDYYQKSFFMNKTVFNDDPIIGLGVFKVEKTKNKKKIFPYSNTSSGKNKIEIFGKLHNEFLERFKMVNNYRSNKKTEIILINGLKKTLVKRNVLTYSYDSKYGHKDTTGTASGLNSAILIEKAICELLEKNELMLMWYKKLCSLVKITPAVKAVLLQYGINEKNIKIFYAQNISNIHTIIVFILNDNLQIIGSGISGDKDVMHTLVSAIEEALMQKWMDELSPKSMYLKNNKKFDDYFFTLCNVKQISIENLKSVQKIIINPPFDDIEIGLLNIAGCRREITIKAISKTMFNCIPTISNIRKNKTRVISVLYGIENELKNAVECAVI</sequence>
<dbReference type="PANTHER" id="PTHR37809">
    <property type="entry name" value="RIBOSOMAL PROTEIN S12 METHYLTHIOTRANSFERASE ACCESSORY FACTOR YCAO"/>
    <property type="match status" value="1"/>
</dbReference>
<evidence type="ECO:0000313" key="2">
    <source>
        <dbReference type="Proteomes" id="UP001056981"/>
    </source>
</evidence>
<dbReference type="GO" id="GO:0032259">
    <property type="term" value="P:methylation"/>
    <property type="evidence" value="ECO:0007669"/>
    <property type="project" value="InterPro"/>
</dbReference>
<protein>
    <recommendedName>
        <fullName evidence="3">YcaO domain-containing protein</fullName>
    </recommendedName>
</protein>
<accession>A0A9Q9BEP5</accession>
<dbReference type="PROSITE" id="PS00092">
    <property type="entry name" value="N6_MTASE"/>
    <property type="match status" value="1"/>
</dbReference>
<evidence type="ECO:0000313" key="1">
    <source>
        <dbReference type="EMBL" id="UTD00261.1"/>
    </source>
</evidence>
<reference evidence="1" key="1">
    <citation type="submission" date="2020-04" db="EMBL/GenBank/DDBJ databases">
        <title>Comparative genomics of oral phylogroup-2 Treponema strains.</title>
        <authorList>
            <person name="Zeng H."/>
            <person name="Chan Y.K."/>
            <person name="Watt R.M."/>
        </authorList>
    </citation>
    <scope>NUCLEOTIDE SEQUENCE</scope>
    <source>
        <strain evidence="1">OMZ 905</strain>
    </source>
</reference>
<dbReference type="PANTHER" id="PTHR37809:SF1">
    <property type="entry name" value="RIBOSOMAL PROTEIN S12 METHYLTHIOTRANSFERASE ACCESSORY FACTOR YCAO"/>
    <property type="match status" value="1"/>
</dbReference>
<dbReference type="Gene3D" id="3.30.1330.230">
    <property type="match status" value="1"/>
</dbReference>
<dbReference type="AlphaFoldDB" id="A0A9Q9BEP5"/>
<organism evidence="1 2">
    <name type="scientific">Treponema denticola</name>
    <dbReference type="NCBI Taxonomy" id="158"/>
    <lineage>
        <taxon>Bacteria</taxon>
        <taxon>Pseudomonadati</taxon>
        <taxon>Spirochaetota</taxon>
        <taxon>Spirochaetia</taxon>
        <taxon>Spirochaetales</taxon>
        <taxon>Treponemataceae</taxon>
        <taxon>Treponema</taxon>
    </lineage>
</organism>
<dbReference type="Proteomes" id="UP001056981">
    <property type="component" value="Chromosome"/>
</dbReference>
<dbReference type="InterPro" id="IPR002052">
    <property type="entry name" value="DNA_methylase_N6_adenine_CS"/>
</dbReference>
<dbReference type="EMBL" id="CP051635">
    <property type="protein sequence ID" value="UTD00261.1"/>
    <property type="molecule type" value="Genomic_DNA"/>
</dbReference>
<proteinExistence type="predicted"/>
<dbReference type="GO" id="GO:0008168">
    <property type="term" value="F:methyltransferase activity"/>
    <property type="evidence" value="ECO:0007669"/>
    <property type="project" value="InterPro"/>
</dbReference>
<dbReference type="GO" id="GO:0003676">
    <property type="term" value="F:nucleic acid binding"/>
    <property type="evidence" value="ECO:0007669"/>
    <property type="project" value="InterPro"/>
</dbReference>